<dbReference type="AlphaFoldDB" id="A0LMP1"/>
<gene>
    <name evidence="1" type="ordered locus">Sfum_3019</name>
</gene>
<evidence type="ECO:0000313" key="2">
    <source>
        <dbReference type="Proteomes" id="UP000001784"/>
    </source>
</evidence>
<dbReference type="HOGENOM" id="CLU_2262443_0_0_7"/>
<keyword evidence="2" id="KW-1185">Reference proteome</keyword>
<dbReference type="Proteomes" id="UP000001784">
    <property type="component" value="Chromosome"/>
</dbReference>
<organism evidence="1 2">
    <name type="scientific">Syntrophobacter fumaroxidans (strain DSM 10017 / MPOB)</name>
    <dbReference type="NCBI Taxonomy" id="335543"/>
    <lineage>
        <taxon>Bacteria</taxon>
        <taxon>Pseudomonadati</taxon>
        <taxon>Thermodesulfobacteriota</taxon>
        <taxon>Syntrophobacteria</taxon>
        <taxon>Syntrophobacterales</taxon>
        <taxon>Syntrophobacteraceae</taxon>
        <taxon>Syntrophobacter</taxon>
    </lineage>
</organism>
<dbReference type="EMBL" id="CP000478">
    <property type="protein sequence ID" value="ABK18693.1"/>
    <property type="molecule type" value="Genomic_DNA"/>
</dbReference>
<name>A0LMP1_SYNFM</name>
<evidence type="ECO:0000313" key="1">
    <source>
        <dbReference type="EMBL" id="ABK18693.1"/>
    </source>
</evidence>
<sequence length="103" mass="11135">MVLCGLTLAGPAWASGPVPRTLTGCVIGGTLYSIHRGSADPAGKKQVTVYRINVQKLNLAPYEGKKIRVRGELLPRDRFYADPSSVRVLGPCDNASRRAISQR</sequence>
<accession>A0LMP1</accession>
<proteinExistence type="predicted"/>
<dbReference type="RefSeq" id="WP_011699851.1">
    <property type="nucleotide sequence ID" value="NC_008554.1"/>
</dbReference>
<dbReference type="KEGG" id="sfu:Sfum_3019"/>
<dbReference type="InParanoid" id="A0LMP1"/>
<reference evidence="1 2" key="1">
    <citation type="submission" date="2006-10" db="EMBL/GenBank/DDBJ databases">
        <title>Complete sequence of Syntrophobacter fumaroxidans MPOB.</title>
        <authorList>
            <consortium name="US DOE Joint Genome Institute"/>
            <person name="Copeland A."/>
            <person name="Lucas S."/>
            <person name="Lapidus A."/>
            <person name="Barry K."/>
            <person name="Detter J.C."/>
            <person name="Glavina del Rio T."/>
            <person name="Hammon N."/>
            <person name="Israni S."/>
            <person name="Pitluck S."/>
            <person name="Goltsman E.G."/>
            <person name="Martinez M."/>
            <person name="Schmutz J."/>
            <person name="Larimer F."/>
            <person name="Land M."/>
            <person name="Hauser L."/>
            <person name="Kyrpides N."/>
            <person name="Kim E."/>
            <person name="Boone D.R."/>
            <person name="Brockman F."/>
            <person name="Culley D."/>
            <person name="Ferry J."/>
            <person name="Gunsalus R."/>
            <person name="McInerney M.J."/>
            <person name="Morrison M."/>
            <person name="Plugge C."/>
            <person name="Rohlin L."/>
            <person name="Scholten J."/>
            <person name="Sieber J."/>
            <person name="Stams A.J.M."/>
            <person name="Worm P."/>
            <person name="Henstra A.M."/>
            <person name="Richardson P."/>
        </authorList>
    </citation>
    <scope>NUCLEOTIDE SEQUENCE [LARGE SCALE GENOMIC DNA]</scope>
    <source>
        <strain evidence="2">DSM 10017 / MPOB</strain>
    </source>
</reference>
<protein>
    <submittedName>
        <fullName evidence="1">Uncharacterized protein</fullName>
    </submittedName>
</protein>